<dbReference type="GO" id="GO:0003952">
    <property type="term" value="F:NAD+ synthase (glutamine-hydrolyzing) activity"/>
    <property type="evidence" value="ECO:0007669"/>
    <property type="project" value="UniProtKB-EC"/>
</dbReference>
<proteinExistence type="inferred from homology"/>
<dbReference type="PANTHER" id="PTHR23090:SF9">
    <property type="entry name" value="GLUTAMINE-DEPENDENT NAD(+) SYNTHETASE"/>
    <property type="match status" value="1"/>
</dbReference>
<keyword evidence="4 8" id="KW-0436">Ligase</keyword>
<evidence type="ECO:0000256" key="8">
    <source>
        <dbReference type="RuleBase" id="RU003811"/>
    </source>
</evidence>
<accession>A0A7V0T4A8</accession>
<keyword evidence="7 8" id="KW-0520">NAD</keyword>
<dbReference type="Pfam" id="PF00795">
    <property type="entry name" value="CN_hydrolase"/>
    <property type="match status" value="1"/>
</dbReference>
<dbReference type="SUPFAM" id="SSF52402">
    <property type="entry name" value="Adenine nucleotide alpha hydrolases-like"/>
    <property type="match status" value="1"/>
</dbReference>
<evidence type="ECO:0000256" key="7">
    <source>
        <dbReference type="ARBA" id="ARBA00023027"/>
    </source>
</evidence>
<dbReference type="Gene3D" id="3.40.50.620">
    <property type="entry name" value="HUPs"/>
    <property type="match status" value="1"/>
</dbReference>
<dbReference type="EMBL" id="DSBX01000050">
    <property type="protein sequence ID" value="HDQ98927.1"/>
    <property type="molecule type" value="Genomic_DNA"/>
</dbReference>
<dbReference type="UniPathway" id="UPA00253">
    <property type="reaction ID" value="UER00334"/>
</dbReference>
<name>A0A7V0T4A8_UNCW3</name>
<evidence type="ECO:0000256" key="5">
    <source>
        <dbReference type="ARBA" id="ARBA00022741"/>
    </source>
</evidence>
<keyword evidence="6 8" id="KW-0067">ATP-binding</keyword>
<comment type="similarity">
    <text evidence="2">In the C-terminal section; belongs to the NAD synthetase family.</text>
</comment>
<evidence type="ECO:0000256" key="6">
    <source>
        <dbReference type="ARBA" id="ARBA00022840"/>
    </source>
</evidence>
<dbReference type="SUPFAM" id="SSF56317">
    <property type="entry name" value="Carbon-nitrogen hydrolase"/>
    <property type="match status" value="1"/>
</dbReference>
<dbReference type="GO" id="GO:0005737">
    <property type="term" value="C:cytoplasm"/>
    <property type="evidence" value="ECO:0007669"/>
    <property type="project" value="InterPro"/>
</dbReference>
<gene>
    <name evidence="10" type="ORF">ENN51_01375</name>
</gene>
<evidence type="ECO:0000259" key="9">
    <source>
        <dbReference type="PROSITE" id="PS50263"/>
    </source>
</evidence>
<dbReference type="InterPro" id="IPR003010">
    <property type="entry name" value="C-N_Hydrolase"/>
</dbReference>
<evidence type="ECO:0000256" key="2">
    <source>
        <dbReference type="ARBA" id="ARBA00007145"/>
    </source>
</evidence>
<organism evidence="10">
    <name type="scientific">candidate division WOR-3 bacterium</name>
    <dbReference type="NCBI Taxonomy" id="2052148"/>
    <lineage>
        <taxon>Bacteria</taxon>
        <taxon>Bacteria division WOR-3</taxon>
    </lineage>
</organism>
<dbReference type="InterPro" id="IPR014729">
    <property type="entry name" value="Rossmann-like_a/b/a_fold"/>
</dbReference>
<dbReference type="InterPro" id="IPR003694">
    <property type="entry name" value="NAD_synthase"/>
</dbReference>
<dbReference type="Proteomes" id="UP000885672">
    <property type="component" value="Unassembled WGS sequence"/>
</dbReference>
<evidence type="ECO:0000256" key="3">
    <source>
        <dbReference type="ARBA" id="ARBA00012743"/>
    </source>
</evidence>
<dbReference type="Pfam" id="PF02540">
    <property type="entry name" value="NAD_synthase"/>
    <property type="match status" value="1"/>
</dbReference>
<dbReference type="InterPro" id="IPR022310">
    <property type="entry name" value="NAD/GMP_synthase"/>
</dbReference>
<evidence type="ECO:0000256" key="1">
    <source>
        <dbReference type="ARBA" id="ARBA00005188"/>
    </source>
</evidence>
<comment type="pathway">
    <text evidence="1">Cofactor biosynthesis; NAD(+) biosynthesis; NAD(+) from deamido-NAD(+) (L-Gln route): step 1/1.</text>
</comment>
<dbReference type="InterPro" id="IPR014445">
    <property type="entry name" value="Gln-dep_NAD_synthase"/>
</dbReference>
<feature type="non-terminal residue" evidence="10">
    <location>
        <position position="1"/>
    </location>
</feature>
<dbReference type="CDD" id="cd00553">
    <property type="entry name" value="NAD_synthase"/>
    <property type="match status" value="1"/>
</dbReference>
<dbReference type="EC" id="6.3.5.1" evidence="3"/>
<comment type="similarity">
    <text evidence="8">Belongs to the NAD synthetase family.</text>
</comment>
<dbReference type="CDD" id="cd07570">
    <property type="entry name" value="GAT_Gln-NAD-synth"/>
    <property type="match status" value="1"/>
</dbReference>
<dbReference type="GO" id="GO:0005524">
    <property type="term" value="F:ATP binding"/>
    <property type="evidence" value="ECO:0007669"/>
    <property type="project" value="UniProtKB-KW"/>
</dbReference>
<dbReference type="NCBIfam" id="NF010588">
    <property type="entry name" value="PRK13981.1"/>
    <property type="match status" value="1"/>
</dbReference>
<dbReference type="FunFam" id="3.40.50.620:FF:000106">
    <property type="entry name" value="Glutamine-dependent NAD(+) synthetase"/>
    <property type="match status" value="1"/>
</dbReference>
<dbReference type="AlphaFoldDB" id="A0A7V0T4A8"/>
<dbReference type="GO" id="GO:0004359">
    <property type="term" value="F:glutaminase activity"/>
    <property type="evidence" value="ECO:0007669"/>
    <property type="project" value="InterPro"/>
</dbReference>
<protein>
    <recommendedName>
        <fullName evidence="3">NAD(+) synthase (glutamine-hydrolyzing)</fullName>
        <ecNumber evidence="3">6.3.5.1</ecNumber>
    </recommendedName>
</protein>
<dbReference type="HAMAP" id="MF_02090">
    <property type="entry name" value="NadE_glutamine_dep"/>
    <property type="match status" value="1"/>
</dbReference>
<dbReference type="InterPro" id="IPR036526">
    <property type="entry name" value="C-N_Hydrolase_sf"/>
</dbReference>
<evidence type="ECO:0000313" key="10">
    <source>
        <dbReference type="EMBL" id="HDQ98927.1"/>
    </source>
</evidence>
<evidence type="ECO:0000256" key="4">
    <source>
        <dbReference type="ARBA" id="ARBA00022598"/>
    </source>
</evidence>
<reference evidence="10" key="1">
    <citation type="journal article" date="2020" name="mSystems">
        <title>Genome- and Community-Level Interaction Insights into Carbon Utilization and Element Cycling Functions of Hydrothermarchaeota in Hydrothermal Sediment.</title>
        <authorList>
            <person name="Zhou Z."/>
            <person name="Liu Y."/>
            <person name="Xu W."/>
            <person name="Pan J."/>
            <person name="Luo Z.H."/>
            <person name="Li M."/>
        </authorList>
    </citation>
    <scope>NUCLEOTIDE SEQUENCE [LARGE SCALE GENOMIC DNA]</scope>
    <source>
        <strain evidence="10">SpSt-1182</strain>
    </source>
</reference>
<feature type="domain" description="CN hydrolase" evidence="9">
    <location>
        <begin position="1"/>
        <end position="256"/>
    </location>
</feature>
<dbReference type="PIRSF" id="PIRSF006630">
    <property type="entry name" value="NADS_GAT"/>
    <property type="match status" value="1"/>
</dbReference>
<keyword evidence="5 8" id="KW-0547">Nucleotide-binding</keyword>
<dbReference type="PROSITE" id="PS50263">
    <property type="entry name" value="CN_HYDROLASE"/>
    <property type="match status" value="1"/>
</dbReference>
<dbReference type="PANTHER" id="PTHR23090">
    <property type="entry name" value="NH 3 /GLUTAMINE-DEPENDENT NAD + SYNTHETASE"/>
    <property type="match status" value="1"/>
</dbReference>
<sequence>ALAQLNPTVGDFAGNLRLLEQALEKLAPERPELVVLSELFLTGYPPMDLLDRPGFVDRAEAALGRVVELSGRLPGTGIVVGAAVRTGLATGKPLHNVAVLAAGGSELCRQPKTLLPGYDVFDESRWFEPARQVRRVAFRDRSLGLTVCEDAWNGPENEARRPADTDPVETVARAGADIIINIAASPFAAGREKLRRRLLAGHARRYRLPLVFVNQVGGSDELVFDGRSMVLDRAGEPVRVLASFAEELAMVETGDVGGEYPVEEEIATVHDALVLGVRDYFAKTGFRRAVIGLSGGIDSAVVACLAVRALGAENVLGVTLPSRYSSRGSVRDAAALAANLGIEFRRIPINRVHNAGLAAVRDEPAGADPGVTDENIQARVRGMILMALANQGGRLLLATGNKSELAVGYCTLYGDMCGGLAPLADLFKTRVFELARFINREGQKIPGATLTKPPSAELRPGQLDQDTLPPYEVLDAILARLIEAGSDAEAIAAEGFDRATVEWACRAVALSEHKRRQAPPGIRVTTKAFGIGRRLPVAARWPGC</sequence>
<comment type="caution">
    <text evidence="10">The sequence shown here is derived from an EMBL/GenBank/DDBJ whole genome shotgun (WGS) entry which is preliminary data.</text>
</comment>
<dbReference type="NCBIfam" id="TIGR00552">
    <property type="entry name" value="nadE"/>
    <property type="match status" value="1"/>
</dbReference>
<dbReference type="GO" id="GO:0009435">
    <property type="term" value="P:NAD+ biosynthetic process"/>
    <property type="evidence" value="ECO:0007669"/>
    <property type="project" value="UniProtKB-UniPathway"/>
</dbReference>
<dbReference type="Gene3D" id="3.60.110.10">
    <property type="entry name" value="Carbon-nitrogen hydrolase"/>
    <property type="match status" value="1"/>
</dbReference>